<keyword evidence="10" id="KW-1185">Reference proteome</keyword>
<evidence type="ECO:0000256" key="4">
    <source>
        <dbReference type="ARBA" id="ARBA00022989"/>
    </source>
</evidence>
<name>D7GCL3_PROFC</name>
<dbReference type="InterPro" id="IPR002524">
    <property type="entry name" value="Cation_efflux"/>
</dbReference>
<evidence type="ECO:0000256" key="2">
    <source>
        <dbReference type="ARBA" id="ARBA00022448"/>
    </source>
</evidence>
<feature type="transmembrane region" description="Helical" evidence="7">
    <location>
        <begin position="238"/>
        <end position="257"/>
    </location>
</feature>
<dbReference type="Proteomes" id="UP000000936">
    <property type="component" value="Chromosome"/>
</dbReference>
<evidence type="ECO:0000256" key="3">
    <source>
        <dbReference type="ARBA" id="ARBA00022692"/>
    </source>
</evidence>
<dbReference type="InterPro" id="IPR027469">
    <property type="entry name" value="Cation_efflux_TMD_sf"/>
</dbReference>
<evidence type="ECO:0000256" key="5">
    <source>
        <dbReference type="ARBA" id="ARBA00023136"/>
    </source>
</evidence>
<reference evidence="9 10" key="1">
    <citation type="journal article" date="2010" name="PLoS ONE">
        <title>The complete genome of Propionibacterium freudenreichii CIRM-BIA1, a hardy actinobacterium with food and probiotic applications.</title>
        <authorList>
            <person name="Falentin H."/>
            <person name="Deutsch S.M."/>
            <person name="Jan G."/>
            <person name="Loux V."/>
            <person name="Thierry A."/>
            <person name="Parayre S."/>
            <person name="Maillard M.B."/>
            <person name="Dherbecourt J."/>
            <person name="Cousin F.J."/>
            <person name="Jardin J."/>
            <person name="Siguier P."/>
            <person name="Couloux A."/>
            <person name="Barbe V."/>
            <person name="Vacherie B."/>
            <person name="Wincker P."/>
            <person name="Gibrat J.F."/>
            <person name="Gaillardin C."/>
            <person name="Lortal S."/>
        </authorList>
    </citation>
    <scope>NUCLEOTIDE SEQUENCE [LARGE SCALE GENOMIC DNA]</scope>
    <source>
        <strain evidence="10">ATCC 9614 / DSM 4902 / CIP 103027 / NCIMB 8099 / CIRM-BIA1</strain>
    </source>
</reference>
<protein>
    <submittedName>
        <fullName evidence="9">Cation transport protein</fullName>
    </submittedName>
</protein>
<feature type="domain" description="Cation efflux protein transmembrane" evidence="8">
    <location>
        <begin position="48"/>
        <end position="264"/>
    </location>
</feature>
<gene>
    <name evidence="9" type="ordered locus">PFREUD_07430</name>
</gene>
<feature type="region of interest" description="Disordered" evidence="6">
    <location>
        <begin position="16"/>
        <end position="41"/>
    </location>
</feature>
<dbReference type="GO" id="GO:0008324">
    <property type="term" value="F:monoatomic cation transmembrane transporter activity"/>
    <property type="evidence" value="ECO:0007669"/>
    <property type="project" value="InterPro"/>
</dbReference>
<evidence type="ECO:0000259" key="8">
    <source>
        <dbReference type="Pfam" id="PF01545"/>
    </source>
</evidence>
<dbReference type="GO" id="GO:0006829">
    <property type="term" value="P:zinc ion transport"/>
    <property type="evidence" value="ECO:0007669"/>
    <property type="project" value="InterPro"/>
</dbReference>
<dbReference type="PANTHER" id="PTHR13414:SF9">
    <property type="entry name" value="PROTON-COUPLED ZINC ANTIPORTER SLC30A9, MITOCHONDRIAL"/>
    <property type="match status" value="1"/>
</dbReference>
<evidence type="ECO:0000313" key="9">
    <source>
        <dbReference type="EMBL" id="CBL56274.1"/>
    </source>
</evidence>
<organism evidence="9 10">
    <name type="scientific">Propionibacterium freudenreichii subsp. shermanii (strain ATCC 9614 / DSM 4902 / CIP 103027 / NCIMB 8099 / CIRM-BIA1)</name>
    <dbReference type="NCBI Taxonomy" id="754252"/>
    <lineage>
        <taxon>Bacteria</taxon>
        <taxon>Bacillati</taxon>
        <taxon>Actinomycetota</taxon>
        <taxon>Actinomycetes</taxon>
        <taxon>Propionibacteriales</taxon>
        <taxon>Propionibacteriaceae</taxon>
        <taxon>Propionibacterium</taxon>
    </lineage>
</organism>
<feature type="compositionally biased region" description="Low complexity" evidence="6">
    <location>
        <begin position="16"/>
        <end position="27"/>
    </location>
</feature>
<dbReference type="SUPFAM" id="SSF160240">
    <property type="entry name" value="Cation efflux protein cytoplasmic domain-like"/>
    <property type="match status" value="1"/>
</dbReference>
<dbReference type="InterPro" id="IPR036837">
    <property type="entry name" value="Cation_efflux_CTD_sf"/>
</dbReference>
<dbReference type="PANTHER" id="PTHR13414">
    <property type="entry name" value="HUEL-CATION TRANSPORTER"/>
    <property type="match status" value="1"/>
</dbReference>
<feature type="transmembrane region" description="Helical" evidence="7">
    <location>
        <begin position="114"/>
        <end position="137"/>
    </location>
</feature>
<sequence>MKVTCTADGGVGQMSEAAESVADESASNGSPATGQPASGEHGGTRATIAALTANLAIAITKLVAWLLTGAASMLSEAIHSFADTGNQILLLIGGRQAKKQANRAHPFGYGRQRYINAFLVAVILFSVGGLFALYEAIRKIGDVAHGEENQLLSSQWWWVPLAVLGVSLIAEGLSLRTAMRETHEARQRHRGVIAFVRRSRSPELPVVMLEDSAALIGLVFALLGVGLTLITGNGLFDVIGSGMIGLLLIAVAVLLGVEMQSLLLGESAMPEVEDAIVAALDQTPGVRGVIHLKTVHVGPEQIMVAAKIDVASSESAEQLADTIDAAEVNIRTAEPMCRYIYLEPDIRDEDYHPARPTTA</sequence>
<accession>D7GCL3</accession>
<evidence type="ECO:0000313" key="10">
    <source>
        <dbReference type="Proteomes" id="UP000000936"/>
    </source>
</evidence>
<evidence type="ECO:0000256" key="1">
    <source>
        <dbReference type="ARBA" id="ARBA00004141"/>
    </source>
</evidence>
<dbReference type="EMBL" id="FN806773">
    <property type="protein sequence ID" value="CBL56274.1"/>
    <property type="molecule type" value="Genomic_DNA"/>
</dbReference>
<keyword evidence="4 7" id="KW-1133">Transmembrane helix</keyword>
<keyword evidence="5 7" id="KW-0472">Membrane</keyword>
<dbReference type="InterPro" id="IPR040177">
    <property type="entry name" value="SLC30A9"/>
</dbReference>
<dbReference type="Gene3D" id="1.20.1510.10">
    <property type="entry name" value="Cation efflux protein transmembrane domain"/>
    <property type="match status" value="1"/>
</dbReference>
<comment type="subcellular location">
    <subcellularLocation>
        <location evidence="1">Membrane</location>
        <topology evidence="1">Multi-pass membrane protein</topology>
    </subcellularLocation>
</comment>
<keyword evidence="3 7" id="KW-0812">Transmembrane</keyword>
<evidence type="ECO:0000256" key="7">
    <source>
        <dbReference type="SAM" id="Phobius"/>
    </source>
</evidence>
<evidence type="ECO:0000256" key="6">
    <source>
        <dbReference type="SAM" id="MobiDB-lite"/>
    </source>
</evidence>
<dbReference type="HOGENOM" id="CLU_021126_0_1_11"/>
<dbReference type="GO" id="GO:0016020">
    <property type="term" value="C:membrane"/>
    <property type="evidence" value="ECO:0007669"/>
    <property type="project" value="UniProtKB-SubCell"/>
</dbReference>
<dbReference type="SUPFAM" id="SSF161111">
    <property type="entry name" value="Cation efflux protein transmembrane domain-like"/>
    <property type="match status" value="1"/>
</dbReference>
<keyword evidence="2" id="KW-0813">Transport</keyword>
<feature type="transmembrane region" description="Helical" evidence="7">
    <location>
        <begin position="157"/>
        <end position="178"/>
    </location>
</feature>
<dbReference type="Pfam" id="PF01545">
    <property type="entry name" value="Cation_efflux"/>
    <property type="match status" value="1"/>
</dbReference>
<dbReference type="NCBIfam" id="TIGR01297">
    <property type="entry name" value="CDF"/>
    <property type="match status" value="1"/>
</dbReference>
<dbReference type="eggNOG" id="COG0053">
    <property type="taxonomic scope" value="Bacteria"/>
</dbReference>
<proteinExistence type="predicted"/>
<dbReference type="STRING" id="754252.PFREUD_07430"/>
<feature type="transmembrane region" description="Helical" evidence="7">
    <location>
        <begin position="213"/>
        <end position="232"/>
    </location>
</feature>
<dbReference type="AlphaFoldDB" id="D7GCL3"/>
<dbReference type="KEGG" id="pfr:PFREUD_07430"/>
<dbReference type="InterPro" id="IPR058533">
    <property type="entry name" value="Cation_efflux_TM"/>
</dbReference>
<dbReference type="Gene3D" id="3.30.70.1350">
    <property type="entry name" value="Cation efflux protein, cytoplasmic domain"/>
    <property type="match status" value="1"/>
</dbReference>